<gene>
    <name evidence="1" type="ORF">RRG08_005942</name>
</gene>
<name>A0AAE0ZJM7_9GAST</name>
<accession>A0AAE0ZJM7</accession>
<evidence type="ECO:0000313" key="2">
    <source>
        <dbReference type="Proteomes" id="UP001283361"/>
    </source>
</evidence>
<sequence>MAEWADKGFHDNQFELFLYPRAQHSCTFCGNNAIILKTVKRPSATEYSGHLWSFRGLLALIMPLNVPGRVAGLCPSFPGFDRLSFLSPTETAQAGLGDDLDEP</sequence>
<reference evidence="1" key="1">
    <citation type="journal article" date="2023" name="G3 (Bethesda)">
        <title>A reference genome for the long-term kleptoplast-retaining sea slug Elysia crispata morphotype clarki.</title>
        <authorList>
            <person name="Eastman K.E."/>
            <person name="Pendleton A.L."/>
            <person name="Shaikh M.A."/>
            <person name="Suttiyut T."/>
            <person name="Ogas R."/>
            <person name="Tomko P."/>
            <person name="Gavelis G."/>
            <person name="Widhalm J.R."/>
            <person name="Wisecaver J.H."/>
        </authorList>
    </citation>
    <scope>NUCLEOTIDE SEQUENCE</scope>
    <source>
        <strain evidence="1">ECLA1</strain>
    </source>
</reference>
<comment type="caution">
    <text evidence="1">The sequence shown here is derived from an EMBL/GenBank/DDBJ whole genome shotgun (WGS) entry which is preliminary data.</text>
</comment>
<keyword evidence="2" id="KW-1185">Reference proteome</keyword>
<dbReference type="EMBL" id="JAWDGP010003810">
    <property type="protein sequence ID" value="KAK3770570.1"/>
    <property type="molecule type" value="Genomic_DNA"/>
</dbReference>
<evidence type="ECO:0000313" key="1">
    <source>
        <dbReference type="EMBL" id="KAK3770570.1"/>
    </source>
</evidence>
<organism evidence="1 2">
    <name type="scientific">Elysia crispata</name>
    <name type="common">lettuce slug</name>
    <dbReference type="NCBI Taxonomy" id="231223"/>
    <lineage>
        <taxon>Eukaryota</taxon>
        <taxon>Metazoa</taxon>
        <taxon>Spiralia</taxon>
        <taxon>Lophotrochozoa</taxon>
        <taxon>Mollusca</taxon>
        <taxon>Gastropoda</taxon>
        <taxon>Heterobranchia</taxon>
        <taxon>Euthyneura</taxon>
        <taxon>Panpulmonata</taxon>
        <taxon>Sacoglossa</taxon>
        <taxon>Placobranchoidea</taxon>
        <taxon>Plakobranchidae</taxon>
        <taxon>Elysia</taxon>
    </lineage>
</organism>
<dbReference type="AlphaFoldDB" id="A0AAE0ZJM7"/>
<dbReference type="Proteomes" id="UP001283361">
    <property type="component" value="Unassembled WGS sequence"/>
</dbReference>
<protein>
    <submittedName>
        <fullName evidence="1">Uncharacterized protein</fullName>
    </submittedName>
</protein>
<proteinExistence type="predicted"/>